<evidence type="ECO:0000256" key="1">
    <source>
        <dbReference type="SAM" id="MobiDB-lite"/>
    </source>
</evidence>
<gene>
    <name evidence="2" type="ORF">C9374_001680</name>
</gene>
<organism evidence="2 3">
    <name type="scientific">Naegleria lovaniensis</name>
    <name type="common">Amoeba</name>
    <dbReference type="NCBI Taxonomy" id="51637"/>
    <lineage>
        <taxon>Eukaryota</taxon>
        <taxon>Discoba</taxon>
        <taxon>Heterolobosea</taxon>
        <taxon>Tetramitia</taxon>
        <taxon>Eutetramitia</taxon>
        <taxon>Vahlkampfiidae</taxon>
        <taxon>Naegleria</taxon>
    </lineage>
</organism>
<dbReference type="GeneID" id="68094136"/>
<dbReference type="EMBL" id="PYSW02000013">
    <property type="protein sequence ID" value="KAG2387348.1"/>
    <property type="molecule type" value="Genomic_DNA"/>
</dbReference>
<dbReference type="Proteomes" id="UP000816034">
    <property type="component" value="Unassembled WGS sequence"/>
</dbReference>
<feature type="compositionally biased region" description="Polar residues" evidence="1">
    <location>
        <begin position="81"/>
        <end position="105"/>
    </location>
</feature>
<evidence type="ECO:0000313" key="3">
    <source>
        <dbReference type="Proteomes" id="UP000816034"/>
    </source>
</evidence>
<evidence type="ECO:0000313" key="2">
    <source>
        <dbReference type="EMBL" id="KAG2387348.1"/>
    </source>
</evidence>
<name>A0AA88GW01_NAELO</name>
<feature type="region of interest" description="Disordered" evidence="1">
    <location>
        <begin position="77"/>
        <end position="105"/>
    </location>
</feature>
<sequence length="105" mass="11989">MHHPQQQQVANSSGDYSSQFEQSINETVDELKGKMNLLEEKVKDVLQFADTLQQVEDLEFSECERLKIFSIINKQFPLDPKSNSSSPNHHDVTTNPQEAQSDNNI</sequence>
<proteinExistence type="predicted"/>
<reference evidence="2 3" key="1">
    <citation type="journal article" date="2018" name="BMC Genomics">
        <title>The genome of Naegleria lovaniensis, the basis for a comparative approach to unravel pathogenicity factors of the human pathogenic amoeba N. fowleri.</title>
        <authorList>
            <person name="Liechti N."/>
            <person name="Schurch N."/>
            <person name="Bruggmann R."/>
            <person name="Wittwer M."/>
        </authorList>
    </citation>
    <scope>NUCLEOTIDE SEQUENCE [LARGE SCALE GENOMIC DNA]</scope>
    <source>
        <strain evidence="2 3">ATCC 30569</strain>
    </source>
</reference>
<dbReference type="AlphaFoldDB" id="A0AA88GW01"/>
<feature type="region of interest" description="Disordered" evidence="1">
    <location>
        <begin position="1"/>
        <end position="22"/>
    </location>
</feature>
<accession>A0AA88GW01</accession>
<dbReference type="RefSeq" id="XP_044551340.1">
    <property type="nucleotide sequence ID" value="XM_044691014.1"/>
</dbReference>
<keyword evidence="3" id="KW-1185">Reference proteome</keyword>
<comment type="caution">
    <text evidence="2">The sequence shown here is derived from an EMBL/GenBank/DDBJ whole genome shotgun (WGS) entry which is preliminary data.</text>
</comment>
<protein>
    <submittedName>
        <fullName evidence="2">Uncharacterized protein</fullName>
    </submittedName>
</protein>